<feature type="compositionally biased region" description="Polar residues" evidence="1">
    <location>
        <begin position="166"/>
        <end position="177"/>
    </location>
</feature>
<evidence type="ECO:0000256" key="1">
    <source>
        <dbReference type="SAM" id="MobiDB-lite"/>
    </source>
</evidence>
<feature type="region of interest" description="Disordered" evidence="1">
    <location>
        <begin position="152"/>
        <end position="177"/>
    </location>
</feature>
<proteinExistence type="predicted"/>
<keyword evidence="3" id="KW-1185">Reference proteome</keyword>
<accession>A0A9P8THC2</accession>
<gene>
    <name evidence="2" type="ORF">OGATHE_000230</name>
</gene>
<reference evidence="2" key="1">
    <citation type="journal article" date="2021" name="Open Biol.">
        <title>Shared evolutionary footprints suggest mitochondrial oxidative damage underlies multiple complex I losses in fungi.</title>
        <authorList>
            <person name="Schikora-Tamarit M.A."/>
            <person name="Marcet-Houben M."/>
            <person name="Nosek J."/>
            <person name="Gabaldon T."/>
        </authorList>
    </citation>
    <scope>NUCLEOTIDE SEQUENCE</scope>
    <source>
        <strain evidence="2">NCAIM Y.01608</strain>
    </source>
</reference>
<dbReference type="Proteomes" id="UP000788993">
    <property type="component" value="Unassembled WGS sequence"/>
</dbReference>
<dbReference type="EMBL" id="JAEUBD010000014">
    <property type="protein sequence ID" value="KAH3678680.1"/>
    <property type="molecule type" value="Genomic_DNA"/>
</dbReference>
<organism evidence="2 3">
    <name type="scientific">Ogataea polymorpha</name>
    <dbReference type="NCBI Taxonomy" id="460523"/>
    <lineage>
        <taxon>Eukaryota</taxon>
        <taxon>Fungi</taxon>
        <taxon>Dikarya</taxon>
        <taxon>Ascomycota</taxon>
        <taxon>Saccharomycotina</taxon>
        <taxon>Pichiomycetes</taxon>
        <taxon>Pichiales</taxon>
        <taxon>Pichiaceae</taxon>
        <taxon>Ogataea</taxon>
    </lineage>
</organism>
<evidence type="ECO:0000313" key="3">
    <source>
        <dbReference type="Proteomes" id="UP000788993"/>
    </source>
</evidence>
<sequence length="177" mass="20158">MLHKVVGSKNVCLEHEPQPVCRFDTHLLDLVRGESRGLHWVGENFFGGLDPVYARVHALGSIDEEVVELVVVFLELVDRRENGYHVGEVDEDIVEVQNGCTTHMFFVVLFNLVYRLNGFRECSGRDDDGQSGFRRNLRQQTVRNVESQIAVGAGDQGHKTHGENKYWTSYTARQNNK</sequence>
<dbReference type="AlphaFoldDB" id="A0A9P8THC2"/>
<comment type="caution">
    <text evidence="2">The sequence shown here is derived from an EMBL/GenBank/DDBJ whole genome shotgun (WGS) entry which is preliminary data.</text>
</comment>
<reference evidence="2" key="2">
    <citation type="submission" date="2021-01" db="EMBL/GenBank/DDBJ databases">
        <authorList>
            <person name="Schikora-Tamarit M.A."/>
        </authorList>
    </citation>
    <scope>NUCLEOTIDE SEQUENCE</scope>
    <source>
        <strain evidence="2">NCAIM Y.01608</strain>
    </source>
</reference>
<name>A0A9P8THC2_9ASCO</name>
<protein>
    <submittedName>
        <fullName evidence="2">Uncharacterized protein</fullName>
    </submittedName>
</protein>
<evidence type="ECO:0000313" key="2">
    <source>
        <dbReference type="EMBL" id="KAH3678680.1"/>
    </source>
</evidence>